<proteinExistence type="predicted"/>
<reference evidence="1 2" key="1">
    <citation type="submission" date="2019-05" db="EMBL/GenBank/DDBJ databases">
        <title>Genome sequencing of F202Z8.</title>
        <authorList>
            <person name="Kwon Y.M."/>
        </authorList>
    </citation>
    <scope>NUCLEOTIDE SEQUENCE [LARGE SCALE GENOMIC DNA]</scope>
    <source>
        <strain evidence="1 2">F202Z8</strain>
    </source>
</reference>
<evidence type="ECO:0000313" key="2">
    <source>
        <dbReference type="Proteomes" id="UP000310017"/>
    </source>
</evidence>
<protein>
    <recommendedName>
        <fullName evidence="3">Lipocalin-like domain-containing protein</fullName>
    </recommendedName>
</protein>
<sequence length="159" mass="18542">MRLTLSIIIVFITSCGSKKNAVAQNYVIPTEIYGEWKVKELNIFPFEHFKHCGKLNLGTVFQFSENKQFKVFDAEMNQLCNHPQSFSVTNNKELGVMLDDYGIMYTIENLNEENLTLRTTRIPTFFPQKRKKYSEGFEKDSIAVRIETEGIIIKMEKRD</sequence>
<dbReference type="PROSITE" id="PS51257">
    <property type="entry name" value="PROKAR_LIPOPROTEIN"/>
    <property type="match status" value="1"/>
</dbReference>
<organism evidence="1 2">
    <name type="scientific">Aggregatimonas sangjinii</name>
    <dbReference type="NCBI Taxonomy" id="2583587"/>
    <lineage>
        <taxon>Bacteria</taxon>
        <taxon>Pseudomonadati</taxon>
        <taxon>Bacteroidota</taxon>
        <taxon>Flavobacteriia</taxon>
        <taxon>Flavobacteriales</taxon>
        <taxon>Flavobacteriaceae</taxon>
        <taxon>Aggregatimonas</taxon>
    </lineage>
</organism>
<accession>A0A5B7SQ13</accession>
<name>A0A5B7SQ13_9FLAO</name>
<gene>
    <name evidence="1" type="ORF">FGM00_02830</name>
</gene>
<dbReference type="RefSeq" id="WP_138851454.1">
    <property type="nucleotide sequence ID" value="NZ_CP040710.1"/>
</dbReference>
<keyword evidence="2" id="KW-1185">Reference proteome</keyword>
<dbReference type="KEGG" id="asag:FGM00_02830"/>
<dbReference type="Proteomes" id="UP000310017">
    <property type="component" value="Chromosome"/>
</dbReference>
<dbReference type="AlphaFoldDB" id="A0A5B7SQ13"/>
<evidence type="ECO:0000313" key="1">
    <source>
        <dbReference type="EMBL" id="QCW99099.1"/>
    </source>
</evidence>
<evidence type="ECO:0008006" key="3">
    <source>
        <dbReference type="Google" id="ProtNLM"/>
    </source>
</evidence>
<dbReference type="EMBL" id="CP040710">
    <property type="protein sequence ID" value="QCW99099.1"/>
    <property type="molecule type" value="Genomic_DNA"/>
</dbReference>